<dbReference type="AlphaFoldDB" id="A0A225B3K2"/>
<organism evidence="1 2">
    <name type="scientific">Talaromyces atroroseus</name>
    <dbReference type="NCBI Taxonomy" id="1441469"/>
    <lineage>
        <taxon>Eukaryota</taxon>
        <taxon>Fungi</taxon>
        <taxon>Dikarya</taxon>
        <taxon>Ascomycota</taxon>
        <taxon>Pezizomycotina</taxon>
        <taxon>Eurotiomycetes</taxon>
        <taxon>Eurotiomycetidae</taxon>
        <taxon>Eurotiales</taxon>
        <taxon>Trichocomaceae</taxon>
        <taxon>Talaromyces</taxon>
        <taxon>Talaromyces sect. Trachyspermi</taxon>
    </lineage>
</organism>
<keyword evidence="2" id="KW-1185">Reference proteome</keyword>
<accession>A0A225B3K2</accession>
<protein>
    <submittedName>
        <fullName evidence="1">Uncharacterized protein</fullName>
    </submittedName>
</protein>
<gene>
    <name evidence="1" type="ORF">UA08_02503</name>
</gene>
<sequence length="146" mass="16560">MNDYLALTPDLDDMWDLHGSMRQHLEGIEEQICGLKNGTEDLMQENMQLKNELVSFRRKEKLLQSVLTKIEAEAQQMATGDDAMDDDIYMIGGSQKAATEISAHHEAVSFLTKFFQENVRLNEKARRQGELLAQANREASESATQN</sequence>
<dbReference type="EMBL" id="LFMY01000003">
    <property type="protein sequence ID" value="OKL61866.1"/>
    <property type="molecule type" value="Genomic_DNA"/>
</dbReference>
<dbReference type="Proteomes" id="UP000214365">
    <property type="component" value="Unassembled WGS sequence"/>
</dbReference>
<dbReference type="RefSeq" id="XP_020121987.1">
    <property type="nucleotide sequence ID" value="XM_020264552.1"/>
</dbReference>
<dbReference type="GeneID" id="31002258"/>
<name>A0A225B3K2_TALAT</name>
<evidence type="ECO:0000313" key="2">
    <source>
        <dbReference type="Proteomes" id="UP000214365"/>
    </source>
</evidence>
<evidence type="ECO:0000313" key="1">
    <source>
        <dbReference type="EMBL" id="OKL61866.1"/>
    </source>
</evidence>
<reference evidence="1 2" key="1">
    <citation type="submission" date="2015-06" db="EMBL/GenBank/DDBJ databases">
        <title>Talaromyces atroroseus IBT 11181 draft genome.</title>
        <authorList>
            <person name="Rasmussen K.B."/>
            <person name="Rasmussen S."/>
            <person name="Petersen B."/>
            <person name="Sicheritz-Ponten T."/>
            <person name="Mortensen U.H."/>
            <person name="Thrane U."/>
        </authorList>
    </citation>
    <scope>NUCLEOTIDE SEQUENCE [LARGE SCALE GENOMIC DNA]</scope>
    <source>
        <strain evidence="1 2">IBT 11181</strain>
    </source>
</reference>
<proteinExistence type="predicted"/>
<comment type="caution">
    <text evidence="1">The sequence shown here is derived from an EMBL/GenBank/DDBJ whole genome shotgun (WGS) entry which is preliminary data.</text>
</comment>